<dbReference type="AlphaFoldDB" id="A0A4R8LIH6"/>
<evidence type="ECO:0000256" key="6">
    <source>
        <dbReference type="SAM" id="SignalP"/>
    </source>
</evidence>
<evidence type="ECO:0000256" key="1">
    <source>
        <dbReference type="ARBA" id="ARBA00004141"/>
    </source>
</evidence>
<evidence type="ECO:0000256" key="2">
    <source>
        <dbReference type="ARBA" id="ARBA00022692"/>
    </source>
</evidence>
<dbReference type="GO" id="GO:0016020">
    <property type="term" value="C:membrane"/>
    <property type="evidence" value="ECO:0007669"/>
    <property type="project" value="UniProtKB-SubCell"/>
</dbReference>
<accession>A0A4R8LIH6</accession>
<dbReference type="PANTHER" id="PTHR16950:SF16">
    <property type="entry name" value="ZINC TRANSPORTER ZIP13"/>
    <property type="match status" value="1"/>
</dbReference>
<evidence type="ECO:0000256" key="3">
    <source>
        <dbReference type="ARBA" id="ARBA00022989"/>
    </source>
</evidence>
<comment type="subcellular location">
    <subcellularLocation>
        <location evidence="1">Membrane</location>
        <topology evidence="1">Multi-pass membrane protein</topology>
    </subcellularLocation>
</comment>
<dbReference type="RefSeq" id="WP_166669117.1">
    <property type="nucleotide sequence ID" value="NZ_SORF01000012.1"/>
</dbReference>
<dbReference type="InterPro" id="IPR003689">
    <property type="entry name" value="ZIP"/>
</dbReference>
<protein>
    <submittedName>
        <fullName evidence="7">ZIP family zinc transporter</fullName>
    </submittedName>
</protein>
<keyword evidence="8" id="KW-1185">Reference proteome</keyword>
<sequence>MTSVWLALLLSALAAMADTVGGALTVIRQFEGRTLAAFTSIGAGFLLGATLLDRLPDTLHTMPKLGVTYMLLGYLLVLTLEVIRQNHSRSHENAHSHHTGHVHATAFQGGTVALISMMVHTFMDGVVIAGALTANRAEGILMFVAITLHKVPEGLTISAISLNSSNSRRRAFLWAFLLTCSTIVGAISAVALGSVGGPGVNIIMALATGTFLFISTSDLVPFVRSQEQPRNMLLLLFGCGVFYLSLTLLQSIGLS</sequence>
<feature type="transmembrane region" description="Helical" evidence="5">
    <location>
        <begin position="171"/>
        <end position="193"/>
    </location>
</feature>
<evidence type="ECO:0000256" key="5">
    <source>
        <dbReference type="SAM" id="Phobius"/>
    </source>
</evidence>
<dbReference type="PANTHER" id="PTHR16950">
    <property type="entry name" value="ZINC TRANSPORTER SLC39A7 HISTIDINE-RICH MEMBRANE PROTEIN KE4"/>
    <property type="match status" value="1"/>
</dbReference>
<comment type="caution">
    <text evidence="7">The sequence shown here is derived from an EMBL/GenBank/DDBJ whole genome shotgun (WGS) entry which is preliminary data.</text>
</comment>
<evidence type="ECO:0000313" key="7">
    <source>
        <dbReference type="EMBL" id="TDY43030.1"/>
    </source>
</evidence>
<keyword evidence="2 5" id="KW-0812">Transmembrane</keyword>
<feature type="transmembrane region" description="Helical" evidence="5">
    <location>
        <begin position="232"/>
        <end position="252"/>
    </location>
</feature>
<evidence type="ECO:0000313" key="8">
    <source>
        <dbReference type="Proteomes" id="UP000294581"/>
    </source>
</evidence>
<feature type="signal peptide" evidence="6">
    <location>
        <begin position="1"/>
        <end position="17"/>
    </location>
</feature>
<dbReference type="Proteomes" id="UP000294581">
    <property type="component" value="Unassembled WGS sequence"/>
</dbReference>
<organism evidence="7 8">
    <name type="scientific">Alicyclobacillus sacchari</name>
    <dbReference type="NCBI Taxonomy" id="392010"/>
    <lineage>
        <taxon>Bacteria</taxon>
        <taxon>Bacillati</taxon>
        <taxon>Bacillota</taxon>
        <taxon>Bacilli</taxon>
        <taxon>Bacillales</taxon>
        <taxon>Alicyclobacillaceae</taxon>
        <taxon>Alicyclobacillus</taxon>
    </lineage>
</organism>
<dbReference type="GO" id="GO:0046873">
    <property type="term" value="F:metal ion transmembrane transporter activity"/>
    <property type="evidence" value="ECO:0007669"/>
    <property type="project" value="InterPro"/>
</dbReference>
<name>A0A4R8LIH6_9BACL</name>
<evidence type="ECO:0000256" key="4">
    <source>
        <dbReference type="ARBA" id="ARBA00023136"/>
    </source>
</evidence>
<keyword evidence="3 5" id="KW-1133">Transmembrane helix</keyword>
<keyword evidence="6" id="KW-0732">Signal</keyword>
<reference evidence="7 8" key="1">
    <citation type="submission" date="2019-03" db="EMBL/GenBank/DDBJ databases">
        <title>Genomic Encyclopedia of Type Strains, Phase IV (KMG-IV): sequencing the most valuable type-strain genomes for metagenomic binning, comparative biology and taxonomic classification.</title>
        <authorList>
            <person name="Goeker M."/>
        </authorList>
    </citation>
    <scope>NUCLEOTIDE SEQUENCE [LARGE SCALE GENOMIC DNA]</scope>
    <source>
        <strain evidence="7 8">DSM 17974</strain>
    </source>
</reference>
<gene>
    <name evidence="7" type="ORF">C7445_11212</name>
</gene>
<dbReference type="EMBL" id="SORF01000012">
    <property type="protein sequence ID" value="TDY43030.1"/>
    <property type="molecule type" value="Genomic_DNA"/>
</dbReference>
<proteinExistence type="predicted"/>
<feature type="transmembrane region" description="Helical" evidence="5">
    <location>
        <begin position="199"/>
        <end position="220"/>
    </location>
</feature>
<keyword evidence="4 5" id="KW-0472">Membrane</keyword>
<feature type="transmembrane region" description="Helical" evidence="5">
    <location>
        <begin position="65"/>
        <end position="83"/>
    </location>
</feature>
<feature type="transmembrane region" description="Helical" evidence="5">
    <location>
        <begin position="33"/>
        <end position="53"/>
    </location>
</feature>
<dbReference type="Pfam" id="PF02535">
    <property type="entry name" value="Zip"/>
    <property type="match status" value="1"/>
</dbReference>
<feature type="chain" id="PRO_5039466786" evidence="6">
    <location>
        <begin position="18"/>
        <end position="255"/>
    </location>
</feature>